<dbReference type="KEGG" id="ovb:NB640_12535"/>
<organism evidence="1 2">
    <name type="scientific">Oxalobacter vibrioformis</name>
    <dbReference type="NCBI Taxonomy" id="933080"/>
    <lineage>
        <taxon>Bacteria</taxon>
        <taxon>Pseudomonadati</taxon>
        <taxon>Pseudomonadota</taxon>
        <taxon>Betaproteobacteria</taxon>
        <taxon>Burkholderiales</taxon>
        <taxon>Oxalobacteraceae</taxon>
        <taxon>Oxalobacter</taxon>
    </lineage>
</organism>
<gene>
    <name evidence="1" type="ORF">NB640_12535</name>
</gene>
<protein>
    <submittedName>
        <fullName evidence="1">Uncharacterized protein</fullName>
    </submittedName>
</protein>
<dbReference type="Proteomes" id="UP001156215">
    <property type="component" value="Chromosome"/>
</dbReference>
<evidence type="ECO:0000313" key="1">
    <source>
        <dbReference type="EMBL" id="WAW10025.1"/>
    </source>
</evidence>
<dbReference type="AlphaFoldDB" id="A0A9E9LUR5"/>
<evidence type="ECO:0000313" key="2">
    <source>
        <dbReference type="Proteomes" id="UP001156215"/>
    </source>
</evidence>
<sequence>MTAEEQSWWFCWCHHTKFIAHQGVVSRGWIGVSEPFANESFCIGMAQEKASSLGASYLALWPIAAATAEEAVDKFIAHFRERYT</sequence>
<proteinExistence type="predicted"/>
<keyword evidence="2" id="KW-1185">Reference proteome</keyword>
<accession>A0A9E9LUR5</accession>
<dbReference type="EMBL" id="CP098242">
    <property type="protein sequence ID" value="WAW10025.1"/>
    <property type="molecule type" value="Genomic_DNA"/>
</dbReference>
<name>A0A9E9LUR5_9BURK</name>
<dbReference type="RefSeq" id="WP_269309028.1">
    <property type="nucleotide sequence ID" value="NZ_CP098242.1"/>
</dbReference>
<reference evidence="1" key="1">
    <citation type="journal article" date="2022" name="Front. Microbiol.">
        <title>New perspectives on an old grouping: The genomic and phenotypic variability of Oxalobacter formigenes and the implications for calcium oxalate stone prevention.</title>
        <authorList>
            <person name="Chmiel J.A."/>
            <person name="Carr C."/>
            <person name="Stuivenberg G.A."/>
            <person name="Venema R."/>
            <person name="Chanyi R.M."/>
            <person name="Al K.F."/>
            <person name="Giguere D."/>
            <person name="Say H."/>
            <person name="Akouris P.P."/>
            <person name="Dominguez Romero S.A."/>
            <person name="Kwong A."/>
            <person name="Tai V."/>
            <person name="Koval S.F."/>
            <person name="Razvi H."/>
            <person name="Bjazevic J."/>
            <person name="Burton J.P."/>
        </authorList>
    </citation>
    <scope>NUCLEOTIDE SEQUENCE</scope>
    <source>
        <strain evidence="1">WoOx3</strain>
    </source>
</reference>